<dbReference type="PANTHER" id="PTHR16253:SF0">
    <property type="entry name" value="TETRATRICOPEPTIDE REPEAT PROTEIN 22"/>
    <property type="match status" value="1"/>
</dbReference>
<sequence length="178" mass="20733">MDNQINRYDAYVIAGDTEEDKLFLETMKSNLESSAFNLRLYIKSRDGPGDFDHQKESEIIMNSCEKIIVVLSRDFTQNEQCVYLLRVAISKSPGFHLRHIIPIHREECLAPSCIRFLTANDYTKEDIRTWFWPRVAACFKKNVINIRTAKKNLPAVVCLPDIIVDSFSSEKQQEWRNN</sequence>
<dbReference type="SMR" id="A0A7D6IP20"/>
<name>A0A7D6IP20_MAGGI</name>
<evidence type="ECO:0000259" key="1">
    <source>
        <dbReference type="PROSITE" id="PS50104"/>
    </source>
</evidence>
<dbReference type="PANTHER" id="PTHR16253">
    <property type="entry name" value="TETRATRICOPEPTIDE REPEAT PROTEIN 22"/>
    <property type="match status" value="1"/>
</dbReference>
<dbReference type="PROSITE" id="PS50104">
    <property type="entry name" value="TIR"/>
    <property type="match status" value="1"/>
</dbReference>
<dbReference type="InterPro" id="IPR042342">
    <property type="entry name" value="TTC22"/>
</dbReference>
<reference evidence="2" key="1">
    <citation type="submission" date="2019-10" db="EMBL/GenBank/DDBJ databases">
        <authorList>
            <person name="Chen H.L."/>
            <person name="Wu X.Z."/>
            <person name="Cai X.H."/>
            <person name="Fang J."/>
            <person name="Li R.X."/>
            <person name="Qian M.H."/>
        </authorList>
    </citation>
    <scope>NUCLEOTIDE SEQUENCE</scope>
    <source>
        <tissue evidence="2">Digestive gland</tissue>
    </source>
</reference>
<accession>A0A7D6IP20</accession>
<dbReference type="SUPFAM" id="SSF52200">
    <property type="entry name" value="Toll/Interleukin receptor TIR domain"/>
    <property type="match status" value="1"/>
</dbReference>
<evidence type="ECO:0000313" key="2">
    <source>
        <dbReference type="EMBL" id="QLL27016.1"/>
    </source>
</evidence>
<dbReference type="EMBL" id="MN625618">
    <property type="protein sequence ID" value="QLL27016.1"/>
    <property type="molecule type" value="mRNA"/>
</dbReference>
<proteinExistence type="evidence at transcript level"/>
<protein>
    <submittedName>
        <fullName evidence="2">Myeloid differentiation primary response protein MyD88</fullName>
    </submittedName>
</protein>
<dbReference type="Gene3D" id="3.40.50.10140">
    <property type="entry name" value="Toll/interleukin-1 receptor homology (TIR) domain"/>
    <property type="match status" value="1"/>
</dbReference>
<organism evidence="2">
    <name type="scientific">Magallana gigas</name>
    <name type="common">Pacific oyster</name>
    <name type="synonym">Crassostrea gigas</name>
    <dbReference type="NCBI Taxonomy" id="29159"/>
    <lineage>
        <taxon>Eukaryota</taxon>
        <taxon>Metazoa</taxon>
        <taxon>Spiralia</taxon>
        <taxon>Lophotrochozoa</taxon>
        <taxon>Mollusca</taxon>
        <taxon>Bivalvia</taxon>
        <taxon>Autobranchia</taxon>
        <taxon>Pteriomorphia</taxon>
        <taxon>Ostreida</taxon>
        <taxon>Ostreoidea</taxon>
        <taxon>Ostreidae</taxon>
        <taxon>Magallana</taxon>
    </lineage>
</organism>
<dbReference type="InterPro" id="IPR000157">
    <property type="entry name" value="TIR_dom"/>
</dbReference>
<feature type="domain" description="TIR" evidence="1">
    <location>
        <begin position="6"/>
        <end position="150"/>
    </location>
</feature>
<dbReference type="AlphaFoldDB" id="A0A7D6IP20"/>
<dbReference type="GO" id="GO:0007165">
    <property type="term" value="P:signal transduction"/>
    <property type="evidence" value="ECO:0007669"/>
    <property type="project" value="InterPro"/>
</dbReference>
<dbReference type="InterPro" id="IPR035897">
    <property type="entry name" value="Toll_tir_struct_dom_sf"/>
</dbReference>